<dbReference type="InterPro" id="IPR006115">
    <property type="entry name" value="6PGDH_NADP-bd"/>
</dbReference>
<dbReference type="Pfam" id="PF00393">
    <property type="entry name" value="6PGD"/>
    <property type="match status" value="1"/>
</dbReference>
<dbReference type="GO" id="GO:0004616">
    <property type="term" value="F:phosphogluconate dehydrogenase (decarboxylating) activity"/>
    <property type="evidence" value="ECO:0007669"/>
    <property type="project" value="InterPro"/>
</dbReference>
<dbReference type="InterPro" id="IPR036291">
    <property type="entry name" value="NAD(P)-bd_dom_sf"/>
</dbReference>
<dbReference type="InterPro" id="IPR004849">
    <property type="entry name" value="6DGDH_YqeC"/>
</dbReference>
<dbReference type="InterPro" id="IPR008927">
    <property type="entry name" value="6-PGluconate_DH-like_C_sf"/>
</dbReference>
<dbReference type="InterPro" id="IPR006183">
    <property type="entry name" value="Pgluconate_DH"/>
</dbReference>
<dbReference type="Pfam" id="PF03446">
    <property type="entry name" value="NAD_binding_2"/>
    <property type="match status" value="1"/>
</dbReference>
<dbReference type="NCBIfam" id="TIGR00872">
    <property type="entry name" value="gnd_rel"/>
    <property type="match status" value="1"/>
</dbReference>
<dbReference type="SUPFAM" id="SSF48179">
    <property type="entry name" value="6-phosphogluconate dehydrogenase C-terminal domain-like"/>
    <property type="match status" value="1"/>
</dbReference>
<evidence type="ECO:0000256" key="1">
    <source>
        <dbReference type="ARBA" id="ARBA00008419"/>
    </source>
</evidence>
<accession>H9BX30</accession>
<evidence type="ECO:0000313" key="5">
    <source>
        <dbReference type="EMBL" id="AFD03352.1"/>
    </source>
</evidence>
<dbReference type="Gene3D" id="3.40.50.720">
    <property type="entry name" value="NAD(P)-binding Rossmann-like Domain"/>
    <property type="match status" value="1"/>
</dbReference>
<dbReference type="SMART" id="SM01350">
    <property type="entry name" value="6PGD"/>
    <property type="match status" value="1"/>
</dbReference>
<organism evidence="5">
    <name type="scientific">uncultured bacterium W5-47b</name>
    <dbReference type="NCBI Taxonomy" id="1130998"/>
    <lineage>
        <taxon>Bacteria</taxon>
        <taxon>environmental samples</taxon>
    </lineage>
</organism>
<protein>
    <submittedName>
        <fullName evidence="5">6-phosphogluconate dehydrogenase</fullName>
    </submittedName>
</protein>
<dbReference type="GO" id="GO:0019521">
    <property type="term" value="P:D-gluconate metabolic process"/>
    <property type="evidence" value="ECO:0007669"/>
    <property type="project" value="UniProtKB-KW"/>
</dbReference>
<dbReference type="Gene3D" id="1.10.1040.10">
    <property type="entry name" value="N-(1-d-carboxylethyl)-l-norvaline Dehydrogenase, domain 2"/>
    <property type="match status" value="1"/>
</dbReference>
<evidence type="ECO:0000256" key="3">
    <source>
        <dbReference type="ARBA" id="ARBA00023064"/>
    </source>
</evidence>
<name>H9BX30_9BACT</name>
<evidence type="ECO:0000259" key="4">
    <source>
        <dbReference type="SMART" id="SM01350"/>
    </source>
</evidence>
<dbReference type="GO" id="GO:0006098">
    <property type="term" value="P:pentose-phosphate shunt"/>
    <property type="evidence" value="ECO:0007669"/>
    <property type="project" value="InterPro"/>
</dbReference>
<proteinExistence type="inferred from homology"/>
<dbReference type="PANTHER" id="PTHR11811">
    <property type="entry name" value="6-PHOSPHOGLUCONATE DEHYDROGENASE"/>
    <property type="match status" value="1"/>
</dbReference>
<dbReference type="GO" id="GO:0050661">
    <property type="term" value="F:NADP binding"/>
    <property type="evidence" value="ECO:0007669"/>
    <property type="project" value="InterPro"/>
</dbReference>
<dbReference type="SUPFAM" id="SSF51735">
    <property type="entry name" value="NAD(P)-binding Rossmann-fold domains"/>
    <property type="match status" value="1"/>
</dbReference>
<feature type="domain" description="6-phosphogluconate dehydrogenase C-terminal" evidence="4">
    <location>
        <begin position="167"/>
        <end position="301"/>
    </location>
</feature>
<keyword evidence="2" id="KW-0560">Oxidoreductase</keyword>
<comment type="similarity">
    <text evidence="1">Belongs to the 6-phosphogluconate dehydrogenase family.</text>
</comment>
<dbReference type="InterPro" id="IPR006114">
    <property type="entry name" value="6PGDH_C"/>
</dbReference>
<keyword evidence="3" id="KW-0311">Gluconate utilization</keyword>
<dbReference type="AlphaFoldDB" id="H9BX30"/>
<reference evidence="5" key="1">
    <citation type="submission" date="2011-11" db="EMBL/GenBank/DDBJ databases">
        <title>Construction and analysis of a metagenome of deep-sea sediment.</title>
        <authorList>
            <person name="Huo Y.-Y."/>
            <person name="Cheng H."/>
            <person name="Wu M."/>
        </authorList>
    </citation>
    <scope>NUCLEOTIDE SEQUENCE</scope>
</reference>
<dbReference type="EMBL" id="JQ085823">
    <property type="protein sequence ID" value="AFD03352.1"/>
    <property type="molecule type" value="Genomic_DNA"/>
</dbReference>
<dbReference type="NCBIfam" id="NF007161">
    <property type="entry name" value="PRK09599.1"/>
    <property type="match status" value="1"/>
</dbReference>
<dbReference type="PRINTS" id="PR00076">
    <property type="entry name" value="6PGDHDRGNASE"/>
</dbReference>
<evidence type="ECO:0000256" key="2">
    <source>
        <dbReference type="ARBA" id="ARBA00023002"/>
    </source>
</evidence>
<sequence length="301" mass="33473">MKLGFIGLGKMGGSMIQRLMKDGHEVVVFDLSKEAVSKAAEEGAIPSNSLEDFVSKLPERKIVWFMVPAGKPVDMTIDTLQTLLNANDIIIDGGNSFWKDTQARAERLKEKNIHYLDCGVSGGVWGLQNGYSLMSGGEKEPSEYVYPIYETLAPKYGYTYCGESGAGHFVKMVHNGIEYGMMQSYAEGMEILEKSPFNLDLKSVTNGWRFSSVIRSWLLDLIVNALEDDPKLEKIKDYVPDSGEGRWTAQAAIEFGVPAHVITSSLYNRFQSQQEESFAMKVLSALRNQFGGHAVKMKNNN</sequence>
<dbReference type="InterPro" id="IPR013328">
    <property type="entry name" value="6PGD_dom2"/>
</dbReference>